<dbReference type="InterPro" id="IPR013822">
    <property type="entry name" value="Signal_recog_particl_SRP54_hlx"/>
</dbReference>
<evidence type="ECO:0000313" key="12">
    <source>
        <dbReference type="EMBL" id="GBF08712.1"/>
    </source>
</evidence>
<comment type="subcellular location">
    <subcellularLocation>
        <location evidence="8">Cytoplasm</location>
    </subcellularLocation>
    <text evidence="8">The SRP-RNC complex is targeted to the cytoplasmic membrane.</text>
</comment>
<dbReference type="HAMAP" id="MF_00306">
    <property type="entry name" value="SRP54"/>
    <property type="match status" value="1"/>
</dbReference>
<keyword evidence="5 8" id="KW-0342">GTP-binding</keyword>
<dbReference type="PANTHER" id="PTHR11564:SF5">
    <property type="entry name" value="SIGNAL RECOGNITION PARTICLE SUBUNIT SRP54"/>
    <property type="match status" value="1"/>
</dbReference>
<dbReference type="SUPFAM" id="SSF47446">
    <property type="entry name" value="Signal peptide-binding domain"/>
    <property type="match status" value="1"/>
</dbReference>
<comment type="catalytic activity">
    <reaction evidence="8">
        <text>GTP + H2O = GDP + phosphate + H(+)</text>
        <dbReference type="Rhea" id="RHEA:19669"/>
        <dbReference type="ChEBI" id="CHEBI:15377"/>
        <dbReference type="ChEBI" id="CHEBI:15378"/>
        <dbReference type="ChEBI" id="CHEBI:37565"/>
        <dbReference type="ChEBI" id="CHEBI:43474"/>
        <dbReference type="ChEBI" id="CHEBI:58189"/>
        <dbReference type="EC" id="3.6.5.4"/>
    </reaction>
</comment>
<evidence type="ECO:0000259" key="10">
    <source>
        <dbReference type="SMART" id="SM00962"/>
    </source>
</evidence>
<dbReference type="Gene3D" id="3.40.50.300">
    <property type="entry name" value="P-loop containing nucleotide triphosphate hydrolases"/>
    <property type="match status" value="1"/>
</dbReference>
<dbReference type="GO" id="GO:0005525">
    <property type="term" value="F:GTP binding"/>
    <property type="evidence" value="ECO:0007669"/>
    <property type="project" value="UniProtKB-UniRule"/>
</dbReference>
<evidence type="ECO:0000256" key="4">
    <source>
        <dbReference type="ARBA" id="ARBA00022884"/>
    </source>
</evidence>
<evidence type="ECO:0000256" key="8">
    <source>
        <dbReference type="HAMAP-Rule" id="MF_00306"/>
    </source>
</evidence>
<dbReference type="GO" id="GO:0006614">
    <property type="term" value="P:SRP-dependent cotranslational protein targeting to membrane"/>
    <property type="evidence" value="ECO:0007669"/>
    <property type="project" value="InterPro"/>
</dbReference>
<dbReference type="InterPro" id="IPR036891">
    <property type="entry name" value="Signal_recog_part_SRP54_M_sf"/>
</dbReference>
<dbReference type="RefSeq" id="WP_131159764.1">
    <property type="nucleotide sequence ID" value="NZ_BDMD01000018.1"/>
</dbReference>
<dbReference type="Pfam" id="PF02978">
    <property type="entry name" value="SRP_SPB"/>
    <property type="match status" value="1"/>
</dbReference>
<feature type="binding site" evidence="8">
    <location>
        <begin position="244"/>
        <end position="247"/>
    </location>
    <ligand>
        <name>GTP</name>
        <dbReference type="ChEBI" id="CHEBI:37565"/>
    </ligand>
</feature>
<keyword evidence="8" id="KW-0963">Cytoplasm</keyword>
<dbReference type="SMART" id="SM00962">
    <property type="entry name" value="SRP54"/>
    <property type="match status" value="1"/>
</dbReference>
<dbReference type="GO" id="GO:0008312">
    <property type="term" value="F:7S RNA binding"/>
    <property type="evidence" value="ECO:0007669"/>
    <property type="project" value="UniProtKB-UniRule"/>
</dbReference>
<dbReference type="Gene3D" id="1.20.120.140">
    <property type="entry name" value="Signal recognition particle SRP54, nucleotide-binding domain"/>
    <property type="match status" value="1"/>
</dbReference>
<dbReference type="SMART" id="SM00382">
    <property type="entry name" value="AAA"/>
    <property type="match status" value="1"/>
</dbReference>
<proteinExistence type="inferred from homology"/>
<dbReference type="EC" id="3.6.5.4" evidence="8"/>
<dbReference type="InterPro" id="IPR042101">
    <property type="entry name" value="SRP54_N_sf"/>
</dbReference>
<dbReference type="Gene3D" id="1.10.260.30">
    <property type="entry name" value="Signal recognition particle, SRP54 subunit, M-domain"/>
    <property type="match status" value="1"/>
</dbReference>
<reference evidence="12 13" key="1">
    <citation type="submission" date="2017-02" db="EMBL/GenBank/DDBJ databases">
        <title>isolation and characterization of a novel temperate virus Aeropyrum globular virus 1 infecting hyperthermophilic archaeon Aeropyrum.</title>
        <authorList>
            <person name="Yumiya M."/>
            <person name="Yoshida T."/>
            <person name="Sako Y."/>
        </authorList>
    </citation>
    <scope>NUCLEOTIDE SEQUENCE [LARGE SCALE GENOMIC DNA]</scope>
    <source>
        <strain evidence="12 13">YK1-12-2013</strain>
    </source>
</reference>
<keyword evidence="6 8" id="KW-0733">Signal recognition particle</keyword>
<feature type="domain" description="AAA+ ATPase" evidence="9">
    <location>
        <begin position="95"/>
        <end position="297"/>
    </location>
</feature>
<accession>A0A401H8Q0</accession>
<dbReference type="CDD" id="cd17875">
    <property type="entry name" value="SRP54_G"/>
    <property type="match status" value="1"/>
</dbReference>
<comment type="caution">
    <text evidence="12">The sequence shown here is derived from an EMBL/GenBank/DDBJ whole genome shotgun (WGS) entry which is preliminary data.</text>
</comment>
<keyword evidence="7 8" id="KW-0687">Ribonucleoprotein</keyword>
<comment type="function">
    <text evidence="8">Involved in targeting and insertion of nascent membrane proteins into the cytoplasmic membrane. Binds to the hydrophobic signal sequence of the ribosome-nascent chain (RNC) as it emerges from the ribosomes. The SRP-RNC complex is then targeted to the cytoplasmic membrane where it interacts with the SRP receptor FtsY.</text>
</comment>
<evidence type="ECO:0000259" key="11">
    <source>
        <dbReference type="SMART" id="SM00963"/>
    </source>
</evidence>
<feature type="domain" description="SRP54-type proteins GTP-binding" evidence="10">
    <location>
        <begin position="96"/>
        <end position="292"/>
    </location>
</feature>
<comment type="domain">
    <text evidence="8">Composed of three domains: the N-terminal N domain, which is responsible for interactions with the ribosome, the central G domain, which binds GTP, and the C-terminal M domain, which binds the RNA and the signal sequence of the RNC.</text>
</comment>
<keyword evidence="2 8" id="KW-0547">Nucleotide-binding</keyword>
<protein>
    <recommendedName>
        <fullName evidence="8">Signal recognition particle 54 kDa protein</fullName>
        <shortName evidence="8">SRP54</shortName>
        <ecNumber evidence="8">3.6.5.4</ecNumber>
    </recommendedName>
</protein>
<name>A0A401H8Q0_AERPX</name>
<evidence type="ECO:0000256" key="7">
    <source>
        <dbReference type="ARBA" id="ARBA00023274"/>
    </source>
</evidence>
<evidence type="ECO:0000256" key="1">
    <source>
        <dbReference type="ARBA" id="ARBA00005450"/>
    </source>
</evidence>
<keyword evidence="4 8" id="KW-0694">RNA-binding</keyword>
<gene>
    <name evidence="8" type="primary">srp54</name>
    <name evidence="12" type="ORF">apy_04370</name>
</gene>
<dbReference type="Proteomes" id="UP000291213">
    <property type="component" value="Unassembled WGS sequence"/>
</dbReference>
<dbReference type="Pfam" id="PF02881">
    <property type="entry name" value="SRP54_N"/>
    <property type="match status" value="1"/>
</dbReference>
<dbReference type="EMBL" id="BDMD01000018">
    <property type="protein sequence ID" value="GBF08712.1"/>
    <property type="molecule type" value="Genomic_DNA"/>
</dbReference>
<evidence type="ECO:0000259" key="9">
    <source>
        <dbReference type="SMART" id="SM00382"/>
    </source>
</evidence>
<evidence type="ECO:0000256" key="5">
    <source>
        <dbReference type="ARBA" id="ARBA00023134"/>
    </source>
</evidence>
<dbReference type="PANTHER" id="PTHR11564">
    <property type="entry name" value="SIGNAL RECOGNITION PARTICLE 54K PROTEIN SRP54"/>
    <property type="match status" value="1"/>
</dbReference>
<dbReference type="OrthoDB" id="52849at2157"/>
<dbReference type="GO" id="GO:0048500">
    <property type="term" value="C:signal recognition particle"/>
    <property type="evidence" value="ECO:0007669"/>
    <property type="project" value="UniProtKB-UniRule"/>
</dbReference>
<feature type="domain" description="Signal recognition particle SRP54 helical bundle" evidence="11">
    <location>
        <begin position="1"/>
        <end position="82"/>
    </location>
</feature>
<comment type="similarity">
    <text evidence="1 8">Belongs to the GTP-binding SRP family. SRP54 subfamily.</text>
</comment>
<dbReference type="AlphaFoldDB" id="A0A401H8Q0"/>
<feature type="binding site" evidence="8">
    <location>
        <begin position="184"/>
        <end position="188"/>
    </location>
    <ligand>
        <name>GTP</name>
        <dbReference type="ChEBI" id="CHEBI:37565"/>
    </ligand>
</feature>
<dbReference type="SMART" id="SM00963">
    <property type="entry name" value="SRP54_N"/>
    <property type="match status" value="1"/>
</dbReference>
<sequence length="441" mass="49172">MMEGVRKAVAKFLRGGGVYEKAVDAFIKDLQRELIKADVNVKLVLNVTRRIRERALKEEPPPGVTRRDWMIKIVYEELVKLFGGDQEPQVDPPKTPWIVLLVGVQGSGKTTTAGKLAYYYVRRGYKVGLVSSDTHRPGAYEQLKRLAEEAGAMFYGEREGDPAEIARRGLEDLLSRGAEIVIVDTAGRHGHGEEARLLEEMKAIASKVRPDEVALVIDASIGQKAMGLAERFHKSTPIGSIIVTKMDGTARGGGALTAAAVTGARIKFIGTGETLGELEPFAPRRFVARILGMGDLESLLERIKSLEEAGELDRAAEDVLKGRITMRTIYRQLRAMRKLGPLGKVLQMLPGASMLASIDESALKLGEEKMKRWMAIIESMTYEELDRPEIIDKRRMRRIAIGSGTSVDDVRELLVYYKNLKTMMKKLKRDKRLLRRLGMEL</sequence>
<dbReference type="Pfam" id="PF00448">
    <property type="entry name" value="SRP54"/>
    <property type="match status" value="1"/>
</dbReference>
<dbReference type="InterPro" id="IPR022941">
    <property type="entry name" value="SRP54"/>
</dbReference>
<feature type="binding site" evidence="8">
    <location>
        <begin position="103"/>
        <end position="110"/>
    </location>
    <ligand>
        <name>GTP</name>
        <dbReference type="ChEBI" id="CHEBI:37565"/>
    </ligand>
</feature>
<organism evidence="12 13">
    <name type="scientific">Aeropyrum pernix</name>
    <dbReference type="NCBI Taxonomy" id="56636"/>
    <lineage>
        <taxon>Archaea</taxon>
        <taxon>Thermoproteota</taxon>
        <taxon>Thermoprotei</taxon>
        <taxon>Desulfurococcales</taxon>
        <taxon>Desulfurococcaceae</taxon>
        <taxon>Aeropyrum</taxon>
    </lineage>
</organism>
<dbReference type="SUPFAM" id="SSF52540">
    <property type="entry name" value="P-loop containing nucleoside triphosphate hydrolases"/>
    <property type="match status" value="1"/>
</dbReference>
<comment type="subunit">
    <text evidence="8">Part of the signal recognition particle protein translocation system, which is composed of SRP and FtsY. Archaeal SRP consists of a 7S RNA molecule of 300 nucleotides and two protein subunits: SRP54 and SRP19.</text>
</comment>
<evidence type="ECO:0000313" key="13">
    <source>
        <dbReference type="Proteomes" id="UP000291213"/>
    </source>
</evidence>
<dbReference type="InterPro" id="IPR004125">
    <property type="entry name" value="Signal_recog_particle_SRP54_M"/>
</dbReference>
<dbReference type="InterPro" id="IPR000897">
    <property type="entry name" value="SRP54_GTPase_dom"/>
</dbReference>
<evidence type="ECO:0000256" key="3">
    <source>
        <dbReference type="ARBA" id="ARBA00022801"/>
    </source>
</evidence>
<evidence type="ECO:0000256" key="2">
    <source>
        <dbReference type="ARBA" id="ARBA00022741"/>
    </source>
</evidence>
<dbReference type="InterPro" id="IPR027417">
    <property type="entry name" value="P-loop_NTPase"/>
</dbReference>
<keyword evidence="3 8" id="KW-0378">Hydrolase</keyword>
<evidence type="ECO:0000256" key="6">
    <source>
        <dbReference type="ARBA" id="ARBA00023135"/>
    </source>
</evidence>
<dbReference type="GO" id="GO:0003924">
    <property type="term" value="F:GTPase activity"/>
    <property type="evidence" value="ECO:0007669"/>
    <property type="project" value="UniProtKB-UniRule"/>
</dbReference>
<dbReference type="InterPro" id="IPR003593">
    <property type="entry name" value="AAA+_ATPase"/>
</dbReference>